<name>A0ABR0EAT9_ZASCE</name>
<organism evidence="1 2">
    <name type="scientific">Zasmidium cellare</name>
    <name type="common">Wine cellar mold</name>
    <name type="synonym">Racodium cellare</name>
    <dbReference type="NCBI Taxonomy" id="395010"/>
    <lineage>
        <taxon>Eukaryota</taxon>
        <taxon>Fungi</taxon>
        <taxon>Dikarya</taxon>
        <taxon>Ascomycota</taxon>
        <taxon>Pezizomycotina</taxon>
        <taxon>Dothideomycetes</taxon>
        <taxon>Dothideomycetidae</taxon>
        <taxon>Mycosphaerellales</taxon>
        <taxon>Mycosphaerellaceae</taxon>
        <taxon>Zasmidium</taxon>
    </lineage>
</organism>
<comment type="caution">
    <text evidence="1">The sequence shown here is derived from an EMBL/GenBank/DDBJ whole genome shotgun (WGS) entry which is preliminary data.</text>
</comment>
<reference evidence="1 2" key="1">
    <citation type="journal article" date="2023" name="G3 (Bethesda)">
        <title>A chromosome-level genome assembly of Zasmidium syzygii isolated from banana leaves.</title>
        <authorList>
            <person name="van Westerhoven A.C."/>
            <person name="Mehrabi R."/>
            <person name="Talebi R."/>
            <person name="Steentjes M.B.F."/>
            <person name="Corcolon B."/>
            <person name="Chong P.A."/>
            <person name="Kema G.H.J."/>
            <person name="Seidl M.F."/>
        </authorList>
    </citation>
    <scope>NUCLEOTIDE SEQUENCE [LARGE SCALE GENOMIC DNA]</scope>
    <source>
        <strain evidence="1 2">P124</strain>
    </source>
</reference>
<protein>
    <submittedName>
        <fullName evidence="1">Uncharacterized protein</fullName>
    </submittedName>
</protein>
<gene>
    <name evidence="1" type="ORF">PRZ48_011028</name>
</gene>
<accession>A0ABR0EAT9</accession>
<keyword evidence="2" id="KW-1185">Reference proteome</keyword>
<dbReference type="PANTHER" id="PTHR42085">
    <property type="entry name" value="F-BOX DOMAIN-CONTAINING PROTEIN"/>
    <property type="match status" value="1"/>
</dbReference>
<dbReference type="Proteomes" id="UP001305779">
    <property type="component" value="Unassembled WGS sequence"/>
</dbReference>
<evidence type="ECO:0000313" key="2">
    <source>
        <dbReference type="Proteomes" id="UP001305779"/>
    </source>
</evidence>
<dbReference type="EMBL" id="JAXOVC010000008">
    <property type="protein sequence ID" value="KAK4498370.1"/>
    <property type="molecule type" value="Genomic_DNA"/>
</dbReference>
<sequence>MTLPEFALRYKDCTTEELIEFLRQRSGNLRRDCNRSKCVKKLKRLDRKVTFRFLDMAPELRNNVYELLLNHNDEDAKIRRFTTVAKMSSYTPSPASKAYPAILRTSREVYNEARGILYDQSVLFQTTCGRWNSNGTQLFQTSWYGAPWPTTQTTCHPDLRHIKHLTMAINLHGHEMDYLSSLILPALLEAFGTDNPLKTLKLVCSQQSLMIVQAYPSLDPMRGFRLLLHLPATTKLELVGFPAAWEDEIRKVADRPAQSNAV</sequence>
<evidence type="ECO:0000313" key="1">
    <source>
        <dbReference type="EMBL" id="KAK4498370.1"/>
    </source>
</evidence>
<dbReference type="InterPro" id="IPR038883">
    <property type="entry name" value="AN11006-like"/>
</dbReference>
<dbReference type="PANTHER" id="PTHR42085:SF2">
    <property type="entry name" value="F-BOX DOMAIN-CONTAINING PROTEIN"/>
    <property type="match status" value="1"/>
</dbReference>
<proteinExistence type="predicted"/>